<dbReference type="InterPro" id="IPR027359">
    <property type="entry name" value="Volt_channel_dom_sf"/>
</dbReference>
<evidence type="ECO:0000256" key="15">
    <source>
        <dbReference type="SAM" id="Phobius"/>
    </source>
</evidence>
<keyword evidence="8" id="KW-0630">Potassium</keyword>
<evidence type="ECO:0000259" key="16">
    <source>
        <dbReference type="Pfam" id="PF00520"/>
    </source>
</evidence>
<dbReference type="RefSeq" id="XP_032817490.1">
    <property type="nucleotide sequence ID" value="XM_032961599.1"/>
</dbReference>
<feature type="region of interest" description="Disordered" evidence="14">
    <location>
        <begin position="430"/>
        <end position="520"/>
    </location>
</feature>
<keyword evidence="6" id="KW-0631">Potassium channel</keyword>
<evidence type="ECO:0000256" key="14">
    <source>
        <dbReference type="SAM" id="MobiDB-lite"/>
    </source>
</evidence>
<feature type="domain" description="Potassium channel voltage dependent KCNQ C-terminal" evidence="17">
    <location>
        <begin position="506"/>
        <end position="681"/>
    </location>
</feature>
<keyword evidence="9 15" id="KW-1133">Transmembrane helix</keyword>
<dbReference type="AlphaFoldDB" id="A0AAJ7X163"/>
<dbReference type="KEGG" id="pmrn:116946571"/>
<dbReference type="GO" id="GO:0005249">
    <property type="term" value="F:voltage-gated potassium channel activity"/>
    <property type="evidence" value="ECO:0007669"/>
    <property type="project" value="InterPro"/>
</dbReference>
<evidence type="ECO:0000256" key="4">
    <source>
        <dbReference type="ARBA" id="ARBA00022538"/>
    </source>
</evidence>
<evidence type="ECO:0000256" key="9">
    <source>
        <dbReference type="ARBA" id="ARBA00022989"/>
    </source>
</evidence>
<feature type="domain" description="Ion transport" evidence="16">
    <location>
        <begin position="140"/>
        <end position="368"/>
    </location>
</feature>
<feature type="compositionally biased region" description="Basic residues" evidence="14">
    <location>
        <begin position="774"/>
        <end position="786"/>
    </location>
</feature>
<dbReference type="Pfam" id="PF03520">
    <property type="entry name" value="KCNQ_channel"/>
    <property type="match status" value="1"/>
</dbReference>
<feature type="compositionally biased region" description="Basic and acidic residues" evidence="14">
    <location>
        <begin position="1"/>
        <end position="12"/>
    </location>
</feature>
<keyword evidence="7" id="KW-0851">Voltage-gated channel</keyword>
<dbReference type="SUPFAM" id="SSF81324">
    <property type="entry name" value="Voltage-gated potassium channels"/>
    <property type="match status" value="1"/>
</dbReference>
<name>A0AAJ7X163_PETMA</name>
<dbReference type="Gene3D" id="1.10.287.70">
    <property type="match status" value="1"/>
</dbReference>
<feature type="transmembrane region" description="Helical" evidence="15">
    <location>
        <begin position="340"/>
        <end position="365"/>
    </location>
</feature>
<dbReference type="FunFam" id="1.10.287.70:FF:000016">
    <property type="entry name" value="Putative potassium voltage-gated channel subfamily KQT member 2"/>
    <property type="match status" value="1"/>
</dbReference>
<keyword evidence="10" id="KW-0406">Ion transport</keyword>
<dbReference type="InterPro" id="IPR005821">
    <property type="entry name" value="Ion_trans_dom"/>
</dbReference>
<feature type="compositionally biased region" description="Gly residues" evidence="14">
    <location>
        <begin position="34"/>
        <end position="66"/>
    </location>
</feature>
<keyword evidence="2" id="KW-0813">Transport</keyword>
<organism evidence="18 19">
    <name type="scientific">Petromyzon marinus</name>
    <name type="common">Sea lamprey</name>
    <dbReference type="NCBI Taxonomy" id="7757"/>
    <lineage>
        <taxon>Eukaryota</taxon>
        <taxon>Metazoa</taxon>
        <taxon>Chordata</taxon>
        <taxon>Craniata</taxon>
        <taxon>Vertebrata</taxon>
        <taxon>Cyclostomata</taxon>
        <taxon>Hyperoartia</taxon>
        <taxon>Petromyzontiformes</taxon>
        <taxon>Petromyzontidae</taxon>
        <taxon>Petromyzon</taxon>
    </lineage>
</organism>
<evidence type="ECO:0000313" key="18">
    <source>
        <dbReference type="Proteomes" id="UP001318040"/>
    </source>
</evidence>
<feature type="transmembrane region" description="Helical" evidence="15">
    <location>
        <begin position="139"/>
        <end position="161"/>
    </location>
</feature>
<proteinExistence type="predicted"/>
<keyword evidence="3" id="KW-1003">Cell membrane</keyword>
<keyword evidence="11 15" id="KW-0472">Membrane</keyword>
<evidence type="ECO:0000259" key="17">
    <source>
        <dbReference type="Pfam" id="PF03520"/>
    </source>
</evidence>
<keyword evidence="12" id="KW-0407">Ion channel</keyword>
<dbReference type="InterPro" id="IPR013821">
    <property type="entry name" value="K_chnl_volt-dep_KCNQ_C"/>
</dbReference>
<feature type="compositionally biased region" description="Gly residues" evidence="14">
    <location>
        <begin position="443"/>
        <end position="471"/>
    </location>
</feature>
<feature type="compositionally biased region" description="Low complexity" evidence="14">
    <location>
        <begin position="472"/>
        <end position="509"/>
    </location>
</feature>
<feature type="transmembrane region" description="Helical" evidence="15">
    <location>
        <begin position="214"/>
        <end position="233"/>
    </location>
</feature>
<feature type="compositionally biased region" description="Basic and acidic residues" evidence="14">
    <location>
        <begin position="823"/>
        <end position="834"/>
    </location>
</feature>
<keyword evidence="5 15" id="KW-0812">Transmembrane</keyword>
<evidence type="ECO:0000256" key="6">
    <source>
        <dbReference type="ARBA" id="ARBA00022826"/>
    </source>
</evidence>
<evidence type="ECO:0000256" key="5">
    <source>
        <dbReference type="ARBA" id="ARBA00022692"/>
    </source>
</evidence>
<evidence type="ECO:0000256" key="12">
    <source>
        <dbReference type="ARBA" id="ARBA00023303"/>
    </source>
</evidence>
<gene>
    <name evidence="19" type="primary">LOC116946571</name>
</gene>
<keyword evidence="18" id="KW-1185">Reference proteome</keyword>
<evidence type="ECO:0000256" key="2">
    <source>
        <dbReference type="ARBA" id="ARBA00022448"/>
    </source>
</evidence>
<feature type="transmembrane region" description="Helical" evidence="15">
    <location>
        <begin position="279"/>
        <end position="299"/>
    </location>
</feature>
<feature type="compositionally biased region" description="Gly residues" evidence="14">
    <location>
        <begin position="79"/>
        <end position="91"/>
    </location>
</feature>
<evidence type="ECO:0000256" key="3">
    <source>
        <dbReference type="ARBA" id="ARBA00022475"/>
    </source>
</evidence>
<evidence type="ECO:0000256" key="1">
    <source>
        <dbReference type="ARBA" id="ARBA00004651"/>
    </source>
</evidence>
<evidence type="ECO:0000313" key="19">
    <source>
        <dbReference type="RefSeq" id="XP_032817490.1"/>
    </source>
</evidence>
<feature type="region of interest" description="Disordered" evidence="14">
    <location>
        <begin position="748"/>
        <end position="834"/>
    </location>
</feature>
<dbReference type="Proteomes" id="UP001318040">
    <property type="component" value="Chromosome 27"/>
</dbReference>
<feature type="region of interest" description="Disordered" evidence="14">
    <location>
        <begin position="1"/>
        <end position="91"/>
    </location>
</feature>
<dbReference type="PANTHER" id="PTHR47735">
    <property type="entry name" value="POTASSIUM VOLTAGE-GATED CHANNEL SUBFAMILY KQT MEMBER 4"/>
    <property type="match status" value="1"/>
</dbReference>
<comment type="catalytic activity">
    <reaction evidence="13">
        <text>K(+)(in) = K(+)(out)</text>
        <dbReference type="Rhea" id="RHEA:29463"/>
        <dbReference type="ChEBI" id="CHEBI:29103"/>
    </reaction>
</comment>
<sequence length="927" mass="97719">MPVPNRDYERRGSGSPAAASRVGFRAALVEKDGGGGGGGGDGGGGGGGDGAGGGVGDGVGGGGGSFGRDDGDSLLGLQSSGGPGGPGGAAGVAGLQGDPFSGMAMRVRSGRHQARRAPGYRRLQNVLYNLLERPRGWAFIYHACVFVLVLSCLVLSVFSTIQTYQDAASKAVLLLEYIMIGVFGLEYFARIWAAGCCCRYRGWRGRCRFARKPFCVIDIIVLIASLAVIIAGTQGNVFATSALRSLRFLQILRMVRMDRRGGTWRLLGSVVYAHSKELITAWYIGFLVLIFSSFLVYLLEKDEDNKYFETYADALWWGTVTLTTIGYGDKYPVTWGGRLLAAAFAIIGISFFALPAGILGSGFALKVQEQHRQKHFEKRRSPAAGLIQAAWRIHATDPSRVDLTSTWRFYYECIPSLSQKLSLRERLSSPVTQLMRSRPNAGPSGGCAGSLTQPGGGGGGGGTTGSPGGHGPDSNGPGTAAAGAVPADAVRSGYSSPAGPGSDAPSPAARVPKSRSFSERARLRTSLRSVLHHRVGTEGALTDDMFSEVGLPGDVTRENFEPVVKNGIRAIRVMKFLVAKKKFKETLRPYDVKDVIEQYSAGHLDMLGRVKSLQARVDQILGVRTHSGPVERRGRDRGAGPEAEAPCDELSLLGRVARVEKHVQAIEQKLDILVDLHRRILAVPPADDPQALPWPPPPPPPPPERGPTEPRALAYELGTTAPIAAPTVATADNDHGYFSAPKPASTFVRLADHGEPPPQPPPPPLPPPSPPPHGKQRSRFGARRAHPASEPSSRVDPAPPLPPPYSSFAAGALPCGRAGGRRSTAEGRRGRAHSLDCLERENGVGVPSTAAPASAVSPAATATAGEGWARLAAQESLGSDDASLSWQDVVLFISDEDAQHADAASECDADDAVAAAAAAAERRSGLA</sequence>
<keyword evidence="4" id="KW-0633">Potassium transport</keyword>
<evidence type="ECO:0000256" key="11">
    <source>
        <dbReference type="ARBA" id="ARBA00023136"/>
    </source>
</evidence>
<dbReference type="InterPro" id="IPR003937">
    <property type="entry name" value="K_chnl_volt-dep_KCNQ"/>
</dbReference>
<feature type="compositionally biased region" description="Pro residues" evidence="14">
    <location>
        <begin position="692"/>
        <end position="705"/>
    </location>
</feature>
<dbReference type="PRINTS" id="PR01459">
    <property type="entry name" value="KCNQCHANNEL"/>
</dbReference>
<dbReference type="PANTHER" id="PTHR47735:SF9">
    <property type="entry name" value="POTASSIUM VOLTAGE-GATED CHANNEL SUBFAMILY KQT MEMBER 4-LIKE ISOFORM X1"/>
    <property type="match status" value="1"/>
</dbReference>
<dbReference type="Gene3D" id="1.20.120.350">
    <property type="entry name" value="Voltage-gated potassium channels. Chain C"/>
    <property type="match status" value="1"/>
</dbReference>
<evidence type="ECO:0000256" key="13">
    <source>
        <dbReference type="ARBA" id="ARBA00034430"/>
    </source>
</evidence>
<feature type="transmembrane region" description="Helical" evidence="15">
    <location>
        <begin position="173"/>
        <end position="193"/>
    </location>
</feature>
<feature type="compositionally biased region" description="Pro residues" evidence="14">
    <location>
        <begin position="756"/>
        <end position="773"/>
    </location>
</feature>
<evidence type="ECO:0000256" key="8">
    <source>
        <dbReference type="ARBA" id="ARBA00022958"/>
    </source>
</evidence>
<dbReference type="PRINTS" id="PR00169">
    <property type="entry name" value="KCHANNEL"/>
</dbReference>
<dbReference type="Gene3D" id="6.10.140.1910">
    <property type="match status" value="2"/>
</dbReference>
<reference evidence="19" key="1">
    <citation type="submission" date="2025-08" db="UniProtKB">
        <authorList>
            <consortium name="RefSeq"/>
        </authorList>
    </citation>
    <scope>IDENTIFICATION</scope>
    <source>
        <tissue evidence="19">Sperm</tissue>
    </source>
</reference>
<protein>
    <submittedName>
        <fullName evidence="19">Potassium voltage-gated channel subfamily KQT member 4-like</fullName>
    </submittedName>
</protein>
<dbReference type="FunFam" id="1.20.120.350:FF:000017">
    <property type="entry name" value="potassium voltage-gated channel subfamily KQT member 1"/>
    <property type="match status" value="1"/>
</dbReference>
<evidence type="ECO:0000256" key="7">
    <source>
        <dbReference type="ARBA" id="ARBA00022882"/>
    </source>
</evidence>
<dbReference type="Pfam" id="PF00520">
    <property type="entry name" value="Ion_trans"/>
    <property type="match status" value="1"/>
</dbReference>
<comment type="subcellular location">
    <subcellularLocation>
        <location evidence="1">Cell membrane</location>
        <topology evidence="1">Multi-pass membrane protein</topology>
    </subcellularLocation>
</comment>
<accession>A0AAJ7X163</accession>
<dbReference type="GO" id="GO:0008076">
    <property type="term" value="C:voltage-gated potassium channel complex"/>
    <property type="evidence" value="ECO:0007669"/>
    <property type="project" value="TreeGrafter"/>
</dbReference>
<feature type="region of interest" description="Disordered" evidence="14">
    <location>
        <begin position="685"/>
        <end position="710"/>
    </location>
</feature>
<evidence type="ECO:0000256" key="10">
    <source>
        <dbReference type="ARBA" id="ARBA00023065"/>
    </source>
</evidence>